<evidence type="ECO:0000313" key="3">
    <source>
        <dbReference type="Proteomes" id="UP000030147"/>
    </source>
</evidence>
<protein>
    <submittedName>
        <fullName evidence="2">Uncharacterized protein</fullName>
    </submittedName>
</protein>
<accession>A0A0A2TAD9</accession>
<dbReference type="AlphaFoldDB" id="A0A0A2TAD9"/>
<dbReference type="Proteomes" id="UP000030147">
    <property type="component" value="Unassembled WGS sequence"/>
</dbReference>
<keyword evidence="1" id="KW-0472">Membrane</keyword>
<name>A0A0A2TAD9_9BACI</name>
<feature type="transmembrane region" description="Helical" evidence="1">
    <location>
        <begin position="87"/>
        <end position="103"/>
    </location>
</feature>
<keyword evidence="1" id="KW-0812">Transmembrane</keyword>
<sequence length="112" mass="13081">MKRPVGVIIISILYIISFLALLLFSLPYTQTSTAGWVLITIILLYVIIMISGYLNLKKRGFWMMIGFQSLYILLGLIVPLYRDYEQPIWILVLSSLILIYTIIRKEYFLQKS</sequence>
<dbReference type="OrthoDB" id="2074929at2"/>
<proteinExistence type="predicted"/>
<dbReference type="EMBL" id="AVBF01000087">
    <property type="protein sequence ID" value="KGP71056.1"/>
    <property type="molecule type" value="Genomic_DNA"/>
</dbReference>
<comment type="caution">
    <text evidence="2">The sequence shown here is derived from an EMBL/GenBank/DDBJ whole genome shotgun (WGS) entry which is preliminary data.</text>
</comment>
<reference evidence="2 3" key="1">
    <citation type="journal article" date="2015" name="Stand. Genomic Sci.">
        <title>High quality draft genome sequence of the moderately halophilic bacterium Pontibacillus yanchengensis Y32(T) and comparison among Pontibacillus genomes.</title>
        <authorList>
            <person name="Huang J."/>
            <person name="Qiao Z.X."/>
            <person name="Tang J.W."/>
            <person name="Wang G."/>
        </authorList>
    </citation>
    <scope>NUCLEOTIDE SEQUENCE [LARGE SCALE GENOMIC DNA]</scope>
    <source>
        <strain evidence="2 3">Y32</strain>
    </source>
</reference>
<feature type="transmembrane region" description="Helical" evidence="1">
    <location>
        <begin position="61"/>
        <end position="81"/>
    </location>
</feature>
<dbReference type="RefSeq" id="WP_036824017.1">
    <property type="nucleotide sequence ID" value="NZ_AVBF01000087.1"/>
</dbReference>
<feature type="transmembrane region" description="Helical" evidence="1">
    <location>
        <begin position="7"/>
        <end position="28"/>
    </location>
</feature>
<keyword evidence="3" id="KW-1185">Reference proteome</keyword>
<evidence type="ECO:0000313" key="2">
    <source>
        <dbReference type="EMBL" id="KGP71056.1"/>
    </source>
</evidence>
<organism evidence="2 3">
    <name type="scientific">Pontibacillus yanchengensis Y32</name>
    <dbReference type="NCBI Taxonomy" id="1385514"/>
    <lineage>
        <taxon>Bacteria</taxon>
        <taxon>Bacillati</taxon>
        <taxon>Bacillota</taxon>
        <taxon>Bacilli</taxon>
        <taxon>Bacillales</taxon>
        <taxon>Bacillaceae</taxon>
        <taxon>Pontibacillus</taxon>
    </lineage>
</organism>
<gene>
    <name evidence="2" type="ORF">N782_01700</name>
</gene>
<keyword evidence="1" id="KW-1133">Transmembrane helix</keyword>
<feature type="transmembrane region" description="Helical" evidence="1">
    <location>
        <begin position="34"/>
        <end position="54"/>
    </location>
</feature>
<evidence type="ECO:0000256" key="1">
    <source>
        <dbReference type="SAM" id="Phobius"/>
    </source>
</evidence>